<evidence type="ECO:0000256" key="4">
    <source>
        <dbReference type="ARBA" id="ARBA00023316"/>
    </source>
</evidence>
<dbReference type="InterPro" id="IPR036505">
    <property type="entry name" value="Amidase/PGRP_sf"/>
</dbReference>
<dbReference type="InterPro" id="IPR051206">
    <property type="entry name" value="NAMLAA_amidase_2"/>
</dbReference>
<dbReference type="PANTHER" id="PTHR30417">
    <property type="entry name" value="N-ACETYLMURAMOYL-L-ALANINE AMIDASE AMID"/>
    <property type="match status" value="1"/>
</dbReference>
<dbReference type="Pfam" id="PF01510">
    <property type="entry name" value="Amidase_2"/>
    <property type="match status" value="1"/>
</dbReference>
<dbReference type="CDD" id="cd06583">
    <property type="entry name" value="PGRP"/>
    <property type="match status" value="1"/>
</dbReference>
<dbReference type="EMBL" id="JAMPKM010000006">
    <property type="protein sequence ID" value="MEP0817869.1"/>
    <property type="molecule type" value="Genomic_DNA"/>
</dbReference>
<evidence type="ECO:0000313" key="8">
    <source>
        <dbReference type="Proteomes" id="UP001464891"/>
    </source>
</evidence>
<name>A0ABV0J7W0_9CYAN</name>
<evidence type="ECO:0000259" key="6">
    <source>
        <dbReference type="SMART" id="SM00644"/>
    </source>
</evidence>
<accession>A0ABV0J7W0</accession>
<feature type="compositionally biased region" description="Pro residues" evidence="5">
    <location>
        <begin position="80"/>
        <end position="93"/>
    </location>
</feature>
<comment type="catalytic activity">
    <reaction evidence="1">
        <text>Hydrolyzes the link between N-acetylmuramoyl residues and L-amino acid residues in certain cell-wall glycopeptides.</text>
        <dbReference type="EC" id="3.5.1.28"/>
    </reaction>
</comment>
<keyword evidence="8" id="KW-1185">Reference proteome</keyword>
<evidence type="ECO:0000313" key="7">
    <source>
        <dbReference type="EMBL" id="MEP0817869.1"/>
    </source>
</evidence>
<sequence length="322" mass="35055">MNFLRRFQSLDNQLKAVLATVVISVVWLVYAVTTIQPGDAEILANQPQQIAIAQVPPSQMRPSDSRASIQSSVIVPTVPLPASPTVQPVPPQVSRPVRSQPIRSQPAPPASAQPPTRLPAVPAYQPRELVAFADPTNYGERVLKDVYGRSAAHAPIVVLHETVSSANSTISFFQTPHPRDEDQASYHALITQDGTIVYLVSPDKRAFGAGNSVFNGPNGPEAVKTHPKFPPSVNNFAYHISLETPPDGRNNGNRHSGYTVAQYESLSWLVARAAVPESRITTHQAVDRSGSRKDPRSFNQQTFLTLLRAYTRPALTAPTPRS</sequence>
<feature type="domain" description="N-acetylmuramoyl-L-alanine amidase" evidence="6">
    <location>
        <begin position="144"/>
        <end position="296"/>
    </location>
</feature>
<organism evidence="7 8">
    <name type="scientific">Trichocoleus desertorum GB2-A4</name>
    <dbReference type="NCBI Taxonomy" id="2933944"/>
    <lineage>
        <taxon>Bacteria</taxon>
        <taxon>Bacillati</taxon>
        <taxon>Cyanobacteriota</taxon>
        <taxon>Cyanophyceae</taxon>
        <taxon>Leptolyngbyales</taxon>
        <taxon>Trichocoleusaceae</taxon>
        <taxon>Trichocoleus</taxon>
    </lineage>
</organism>
<dbReference type="SMART" id="SM00644">
    <property type="entry name" value="Ami_2"/>
    <property type="match status" value="1"/>
</dbReference>
<feature type="compositionally biased region" description="Low complexity" evidence="5">
    <location>
        <begin position="94"/>
        <end position="105"/>
    </location>
</feature>
<keyword evidence="4" id="KW-0961">Cell wall biogenesis/degradation</keyword>
<dbReference type="Gene3D" id="3.40.80.10">
    <property type="entry name" value="Peptidoglycan recognition protein-like"/>
    <property type="match status" value="1"/>
</dbReference>
<dbReference type="PANTHER" id="PTHR30417:SF1">
    <property type="entry name" value="N-ACETYLMURAMOYL-L-ALANINE AMIDASE AMID"/>
    <property type="match status" value="1"/>
</dbReference>
<evidence type="ECO:0000256" key="5">
    <source>
        <dbReference type="SAM" id="MobiDB-lite"/>
    </source>
</evidence>
<keyword evidence="3" id="KW-0378">Hydrolase</keyword>
<dbReference type="EC" id="3.5.1.28" evidence="2"/>
<proteinExistence type="predicted"/>
<protein>
    <recommendedName>
        <fullName evidence="2">N-acetylmuramoyl-L-alanine amidase</fullName>
        <ecNumber evidence="2">3.5.1.28</ecNumber>
    </recommendedName>
</protein>
<comment type="caution">
    <text evidence="7">The sequence shown here is derived from an EMBL/GenBank/DDBJ whole genome shotgun (WGS) entry which is preliminary data.</text>
</comment>
<dbReference type="InterPro" id="IPR002502">
    <property type="entry name" value="Amidase_domain"/>
</dbReference>
<evidence type="ECO:0000256" key="1">
    <source>
        <dbReference type="ARBA" id="ARBA00001561"/>
    </source>
</evidence>
<evidence type="ECO:0000256" key="3">
    <source>
        <dbReference type="ARBA" id="ARBA00022801"/>
    </source>
</evidence>
<gene>
    <name evidence="7" type="ORF">NC998_12265</name>
</gene>
<dbReference type="SUPFAM" id="SSF55846">
    <property type="entry name" value="N-acetylmuramoyl-L-alanine amidase-like"/>
    <property type="match status" value="1"/>
</dbReference>
<evidence type="ECO:0000256" key="2">
    <source>
        <dbReference type="ARBA" id="ARBA00011901"/>
    </source>
</evidence>
<feature type="region of interest" description="Disordered" evidence="5">
    <location>
        <begin position="80"/>
        <end position="117"/>
    </location>
</feature>
<dbReference type="Proteomes" id="UP001464891">
    <property type="component" value="Unassembled WGS sequence"/>
</dbReference>
<dbReference type="RefSeq" id="WP_242016882.1">
    <property type="nucleotide sequence ID" value="NZ_JAMPKM010000006.1"/>
</dbReference>
<reference evidence="7 8" key="1">
    <citation type="submission" date="2022-04" db="EMBL/GenBank/DDBJ databases">
        <title>Positive selection, recombination, and allopatry shape intraspecific diversity of widespread and dominant cyanobacteria.</title>
        <authorList>
            <person name="Wei J."/>
            <person name="Shu W."/>
            <person name="Hu C."/>
        </authorList>
    </citation>
    <scope>NUCLEOTIDE SEQUENCE [LARGE SCALE GENOMIC DNA]</scope>
    <source>
        <strain evidence="7 8">GB2-A4</strain>
    </source>
</reference>